<keyword evidence="8" id="KW-0378">Hydrolase</keyword>
<sequence length="421" mass="48989">MRLLQILLLLCLLLPLLFFGRVGEKLSNHRPVAGPEWSWADWWSGDFQAGAARRLNEQFGARNTLVRWNNQKEYSIFNHPTARDVVIGKNDYLFEDTYLEAATGGNYQGVRHFDELGGRLNRVRDSLAEMNVDLLVVMAAGKGTYFPEYHPEPYASRPPARTNEEELLRVLREQNIDFLDLNNWFRRLKSTTPYPLFPKLGIHWSKYGQYLVMDSLINYLEASRQIDMPDLVLDSLEISAEQRGSEADIYRGMNLPGEPVGYPLAYPHWRVEHPEKTQPKVLVIGDSFYWNMYLHQGFSDKFFHGGDFWYYFNRVMRGGQDAGPASELDLRYELAKYDLVILWETESHYHRLSNGFLKAALKAFATPADPAVAQRELLEIVEEIRAKPEWLAYMKEKATARNQPLDTVIWREARYVLDRRE</sequence>
<dbReference type="Proteomes" id="UP000199021">
    <property type="component" value="Unassembled WGS sequence"/>
</dbReference>
<dbReference type="UniPathway" id="UPA00286"/>
<gene>
    <name evidence="8" type="ORF">SAMN05444359_13537</name>
</gene>
<keyword evidence="5" id="KW-0574">Periplasm</keyword>
<evidence type="ECO:0000256" key="2">
    <source>
        <dbReference type="ARBA" id="ARBA00005182"/>
    </source>
</evidence>
<dbReference type="Pfam" id="PF16822">
    <property type="entry name" value="ALGX"/>
    <property type="match status" value="1"/>
</dbReference>
<name>A0A1H9NAY5_9BACT</name>
<dbReference type="AlphaFoldDB" id="A0A1H9NAY5"/>
<dbReference type="EMBL" id="FOFB01000035">
    <property type="protein sequence ID" value="SER33114.1"/>
    <property type="molecule type" value="Genomic_DNA"/>
</dbReference>
<proteinExistence type="predicted"/>
<dbReference type="GO" id="GO:0016740">
    <property type="term" value="F:transferase activity"/>
    <property type="evidence" value="ECO:0007669"/>
    <property type="project" value="UniProtKB-KW"/>
</dbReference>
<comment type="pathway">
    <text evidence="2">Glycan biosynthesis; alginate biosynthesis.</text>
</comment>
<evidence type="ECO:0000313" key="9">
    <source>
        <dbReference type="Proteomes" id="UP000199021"/>
    </source>
</evidence>
<keyword evidence="4" id="KW-0732">Signal</keyword>
<comment type="subcellular location">
    <subcellularLocation>
        <location evidence="1">Periplasm</location>
    </subcellularLocation>
</comment>
<keyword evidence="3 8" id="KW-0808">Transferase</keyword>
<accession>A0A1H9NAY5</accession>
<evidence type="ECO:0000256" key="6">
    <source>
        <dbReference type="ARBA" id="ARBA00022841"/>
    </source>
</evidence>
<reference evidence="9" key="1">
    <citation type="submission" date="2016-10" db="EMBL/GenBank/DDBJ databases">
        <authorList>
            <person name="Varghese N."/>
            <person name="Submissions S."/>
        </authorList>
    </citation>
    <scope>NUCLEOTIDE SEQUENCE [LARGE SCALE GENOMIC DNA]</scope>
    <source>
        <strain evidence="9">DSM 24740</strain>
    </source>
</reference>
<dbReference type="GO" id="GO:0016787">
    <property type="term" value="F:hydrolase activity"/>
    <property type="evidence" value="ECO:0007669"/>
    <property type="project" value="UniProtKB-KW"/>
</dbReference>
<dbReference type="InterPro" id="IPR031811">
    <property type="entry name" value="ALGX/ALGJ_SGNH-like"/>
</dbReference>
<keyword evidence="6" id="KW-0016">Alginate biosynthesis</keyword>
<dbReference type="RefSeq" id="WP_090172892.1">
    <property type="nucleotide sequence ID" value="NZ_FOFB01000035.1"/>
</dbReference>
<evidence type="ECO:0000256" key="3">
    <source>
        <dbReference type="ARBA" id="ARBA00022679"/>
    </source>
</evidence>
<evidence type="ECO:0000256" key="5">
    <source>
        <dbReference type="ARBA" id="ARBA00022764"/>
    </source>
</evidence>
<dbReference type="OrthoDB" id="175771at2"/>
<evidence type="ECO:0000256" key="1">
    <source>
        <dbReference type="ARBA" id="ARBA00004418"/>
    </source>
</evidence>
<protein>
    <submittedName>
        <fullName evidence="8">SGNH hydrolase-like domain-containing protein, acetyltransferase AlgX</fullName>
    </submittedName>
</protein>
<evidence type="ECO:0000313" key="8">
    <source>
        <dbReference type="EMBL" id="SER33114.1"/>
    </source>
</evidence>
<organism evidence="8 9">
    <name type="scientific">Neolewinella agarilytica</name>
    <dbReference type="NCBI Taxonomy" id="478744"/>
    <lineage>
        <taxon>Bacteria</taxon>
        <taxon>Pseudomonadati</taxon>
        <taxon>Bacteroidota</taxon>
        <taxon>Saprospiria</taxon>
        <taxon>Saprospirales</taxon>
        <taxon>Lewinellaceae</taxon>
        <taxon>Neolewinella</taxon>
    </lineage>
</organism>
<dbReference type="STRING" id="478744.SAMN05444359_13537"/>
<evidence type="ECO:0000256" key="4">
    <source>
        <dbReference type="ARBA" id="ARBA00022729"/>
    </source>
</evidence>
<dbReference type="GO" id="GO:0042597">
    <property type="term" value="C:periplasmic space"/>
    <property type="evidence" value="ECO:0007669"/>
    <property type="project" value="UniProtKB-SubCell"/>
</dbReference>
<dbReference type="InParanoid" id="A0A1H9NAY5"/>
<keyword evidence="9" id="KW-1185">Reference proteome</keyword>
<evidence type="ECO:0000259" key="7">
    <source>
        <dbReference type="Pfam" id="PF16822"/>
    </source>
</evidence>
<dbReference type="GO" id="GO:0042121">
    <property type="term" value="P:alginic acid biosynthetic process"/>
    <property type="evidence" value="ECO:0007669"/>
    <property type="project" value="UniProtKB-UniPathway"/>
</dbReference>
<dbReference type="SUPFAM" id="SSF52266">
    <property type="entry name" value="SGNH hydrolase"/>
    <property type="match status" value="1"/>
</dbReference>
<feature type="domain" description="AlgX/AlgJ SGNH hydrolase-like" evidence="7">
    <location>
        <begin position="85"/>
        <end position="223"/>
    </location>
</feature>